<dbReference type="GO" id="GO:0005774">
    <property type="term" value="C:vacuolar membrane"/>
    <property type="evidence" value="ECO:0007669"/>
    <property type="project" value="UniProtKB-SubCell"/>
</dbReference>
<dbReference type="Gene3D" id="3.40.1110.10">
    <property type="entry name" value="Calcium-transporting ATPase, cytoplasmic domain N"/>
    <property type="match status" value="1"/>
</dbReference>
<feature type="compositionally biased region" description="Polar residues" evidence="19">
    <location>
        <begin position="60"/>
        <end position="72"/>
    </location>
</feature>
<dbReference type="PROSITE" id="PS00154">
    <property type="entry name" value="ATPASE_E1_E2"/>
    <property type="match status" value="1"/>
</dbReference>
<dbReference type="SFLD" id="SFLDG00002">
    <property type="entry name" value="C1.7:_P-type_atpase_like"/>
    <property type="match status" value="1"/>
</dbReference>
<dbReference type="InterPro" id="IPR004014">
    <property type="entry name" value="ATPase_P-typ_cation-transptr_N"/>
</dbReference>
<feature type="transmembrane region" description="Helical" evidence="18">
    <location>
        <begin position="1195"/>
        <end position="1216"/>
    </location>
</feature>
<feature type="region of interest" description="Disordered" evidence="19">
    <location>
        <begin position="1"/>
        <end position="193"/>
    </location>
</feature>
<evidence type="ECO:0000256" key="19">
    <source>
        <dbReference type="SAM" id="MobiDB-lite"/>
    </source>
</evidence>
<evidence type="ECO:0000256" key="5">
    <source>
        <dbReference type="ARBA" id="ARBA00022692"/>
    </source>
</evidence>
<dbReference type="InterPro" id="IPR006408">
    <property type="entry name" value="P-type_ATPase_IIB"/>
</dbReference>
<feature type="transmembrane region" description="Helical" evidence="18">
    <location>
        <begin position="561"/>
        <end position="587"/>
    </location>
</feature>
<dbReference type="PANTHER" id="PTHR24093">
    <property type="entry name" value="CATION TRANSPORTING ATPASE"/>
    <property type="match status" value="1"/>
</dbReference>
<evidence type="ECO:0000256" key="14">
    <source>
        <dbReference type="ARBA" id="ARBA00023136"/>
    </source>
</evidence>
<feature type="transmembrane region" description="Helical" evidence="18">
    <location>
        <begin position="520"/>
        <end position="541"/>
    </location>
</feature>
<sequence length="1441" mass="156775">MSDSSNSNPDPEDSRQPTPMRRERAPTITIDTSAVTPDSPQPPQVQPSAPQPSLRVSAGNVDNSDTSALLNNGSVSPSDGPPSSIRSFTSSEPREHDSRPTSPHNFSSPASKMTESMQHSNYLAVPGARSRGNSIESEDTSPSSSSYGGDTYVPDRSQNSRSDLTKDTLESDEDALKPEPGHEGEFEVDDNSFAFSPGQLNKLLNPKNLGAFHAVGGLRGLEKGLRTDLASGLSVDESTLEGTVNFEEATAAALADSPTSLPKSGVQVQQQQVSRPGSSKSSDESYAERKRVYGPNRLPERKVKSIFELAWIAYNDKVLILLTIAAIISLALGIYQSITATDGEARVQWVEGVAIIVAILIVVIVGAANDWQKERQFVKLNKKKDDRYVRVSRSGKTVEISVFDVQVGEVMHLEPGDLIPVDGIFIGGHNVKCDESSATGESDLLHKTSGNDVYRAIEDNESLKKMDPFIISGSKVSEGVGAFLVTAVGVHSSYGKTMMSLQDEGQTTPLQSKLNVLAEYIAKLGLASGLLLFVVLFIKFLTQLKDYETADDKGQAFLRIFIVAVTVVVVAVPEGLPLAVTLALAFATTRMLKDNNLVRLLRACETMGNATTICSDKTGTLTENKMSAVSATLGTKLKFGEKSQKDGLSADNADNDQQSSSGLPNDMSPSEFASSISAPAKDLLLQSIVFNSTAFEGDHEDGGTTFIGSKTETALLGFARTYLGMGPLGEARSNATIVQMVPFDSNRKCMAVIIKLGDGKYRMLVKGASEVLASKATRIVRDPTRDIAEAPMSEDDRSTLDNIMMKYASRSLRPIGMLYRDYEQWPPRGAPMEEDRKTVNFDQIFKDMTMFGVFGIQDPLRPGVAEAVHQCQKAGVFVRMVTGDNLMTAKAIAQECGIFTAGGIAIEGPKFRQLSTRQMNQIIPRLQVVARSSPDDKKILVSRLKALGETVAVTGDGTNDAQALKTADVGFSMGITGTEVAKEASDIILMDDNFASIVKAISWGRTVNDAVKKFLQFQLTVNITAVLLTFISAVANKKEESVLTAVQLLWVNLIMDTFAALALATDPPSPHLLNRRPEPKSAPLISLSMWKMMIGQSIYQLVVTLVLNFAGKSIFGHTTEHEADQRETVVFNTFVWMQIFNQWNSRRIDNGFNIFDGIFRNRWFMAIQLIIVGGQVLIIFVGGQAFSVQRLNGPQWGVSLVLGVISLPVAVIIRLIPDEFVGRLIPTFWRRRKGPELMISDTEDQRRFQWNPALEEIRDQLKFIKTLRGGRLHHLKHKLQHPQELLPRSRSGSRSREDSPPSTPSGESGNGSQSPQPPPSPDSRSRRRTRSRSSSAFGPAAAMAGVVAGSIAGWSPIERPPEETEAIKLSADAPHRGLDQQQGIEIHPETAADDQVVEEYNATSTTPPSQNPDLIPFFEHAPPARAPSSRSNRSRSRSSQG</sequence>
<feature type="compositionally biased region" description="Low complexity" evidence="19">
    <location>
        <begin position="140"/>
        <end position="152"/>
    </location>
</feature>
<keyword evidence="3" id="KW-0926">Vacuole</keyword>
<dbReference type="Pfam" id="PF13246">
    <property type="entry name" value="Cation_ATPase"/>
    <property type="match status" value="1"/>
</dbReference>
<dbReference type="FunFam" id="1.20.1110.10:FF:000039">
    <property type="entry name" value="Calcium-transporting ATPase"/>
    <property type="match status" value="1"/>
</dbReference>
<dbReference type="SUPFAM" id="SSF81653">
    <property type="entry name" value="Calcium ATPase, transduction domain A"/>
    <property type="match status" value="1"/>
</dbReference>
<dbReference type="InterPro" id="IPR059000">
    <property type="entry name" value="ATPase_P-type_domA"/>
</dbReference>
<feature type="compositionally biased region" description="Basic and acidic residues" evidence="19">
    <location>
        <begin position="281"/>
        <end position="291"/>
    </location>
</feature>
<feature type="transmembrane region" description="Helical" evidence="18">
    <location>
        <begin position="350"/>
        <end position="369"/>
    </location>
</feature>
<name>A0A1L9VI45_ASPGL</name>
<comment type="function">
    <text evidence="17">This magnesium-dependent enzyme catalyzes the hydrolysis of ATP coupled with the transport of calcium. Transports the calcium to the vacuole and participates in the control of the cytosolic free calcium.</text>
</comment>
<organism evidence="21 22">
    <name type="scientific">Aspergillus glaucus CBS 516.65</name>
    <dbReference type="NCBI Taxonomy" id="1160497"/>
    <lineage>
        <taxon>Eukaryota</taxon>
        <taxon>Fungi</taxon>
        <taxon>Dikarya</taxon>
        <taxon>Ascomycota</taxon>
        <taxon>Pezizomycotina</taxon>
        <taxon>Eurotiomycetes</taxon>
        <taxon>Eurotiomycetidae</taxon>
        <taxon>Eurotiales</taxon>
        <taxon>Aspergillaceae</taxon>
        <taxon>Aspergillus</taxon>
        <taxon>Aspergillus subgen. Aspergillus</taxon>
    </lineage>
</organism>
<feature type="transmembrane region" description="Helical" evidence="18">
    <location>
        <begin position="476"/>
        <end position="494"/>
    </location>
</feature>
<dbReference type="SUPFAM" id="SSF56784">
    <property type="entry name" value="HAD-like"/>
    <property type="match status" value="1"/>
</dbReference>
<keyword evidence="14 18" id="KW-0472">Membrane</keyword>
<dbReference type="Pfam" id="PF00122">
    <property type="entry name" value="E1-E2_ATPase"/>
    <property type="match status" value="1"/>
</dbReference>
<keyword evidence="4 18" id="KW-0109">Calcium transport</keyword>
<gene>
    <name evidence="21" type="ORF">ASPGLDRAFT_67191</name>
</gene>
<keyword evidence="12 18" id="KW-1133">Transmembrane helix</keyword>
<evidence type="ECO:0000256" key="4">
    <source>
        <dbReference type="ARBA" id="ARBA00022568"/>
    </source>
</evidence>
<dbReference type="GeneID" id="34465362"/>
<keyword evidence="9 18" id="KW-0067">ATP-binding</keyword>
<protein>
    <recommendedName>
        <fullName evidence="18">Calcium-transporting ATPase</fullName>
        <ecNumber evidence="18">7.2.2.10</ecNumber>
    </recommendedName>
</protein>
<evidence type="ECO:0000256" key="16">
    <source>
        <dbReference type="ARBA" id="ARBA00048694"/>
    </source>
</evidence>
<dbReference type="FunFam" id="3.40.50.1000:FF:000018">
    <property type="entry name" value="Calcium-transporting ATPase"/>
    <property type="match status" value="1"/>
</dbReference>
<feature type="transmembrane region" description="Helical" evidence="18">
    <location>
        <begin position="1015"/>
        <end position="1035"/>
    </location>
</feature>
<feature type="compositionally biased region" description="Low complexity" evidence="19">
    <location>
        <begin position="1421"/>
        <end position="1431"/>
    </location>
</feature>
<dbReference type="VEuPathDB" id="FungiDB:ASPGLDRAFT_67191"/>
<feature type="transmembrane region" description="Helical" evidence="18">
    <location>
        <begin position="1163"/>
        <end position="1183"/>
    </location>
</feature>
<dbReference type="Proteomes" id="UP000184300">
    <property type="component" value="Unassembled WGS sequence"/>
</dbReference>
<dbReference type="FunFam" id="2.70.150.10:FF:000028">
    <property type="entry name" value="Calcium-transporting ATPase"/>
    <property type="match status" value="1"/>
</dbReference>
<keyword evidence="5 18" id="KW-0812">Transmembrane</keyword>
<dbReference type="GO" id="GO:0046872">
    <property type="term" value="F:metal ion binding"/>
    <property type="evidence" value="ECO:0007669"/>
    <property type="project" value="UniProtKB-KW"/>
</dbReference>
<evidence type="ECO:0000259" key="20">
    <source>
        <dbReference type="SMART" id="SM00831"/>
    </source>
</evidence>
<evidence type="ECO:0000256" key="15">
    <source>
        <dbReference type="ARBA" id="ARBA00038148"/>
    </source>
</evidence>
<dbReference type="Pfam" id="PF00689">
    <property type="entry name" value="Cation_ATPase_C"/>
    <property type="match status" value="1"/>
</dbReference>
<dbReference type="EC" id="7.2.2.10" evidence="18"/>
<feature type="transmembrane region" description="Helical" evidence="18">
    <location>
        <begin position="1336"/>
        <end position="1354"/>
    </location>
</feature>
<dbReference type="GO" id="GO:0016887">
    <property type="term" value="F:ATP hydrolysis activity"/>
    <property type="evidence" value="ECO:0007669"/>
    <property type="project" value="InterPro"/>
</dbReference>
<dbReference type="PRINTS" id="PR00120">
    <property type="entry name" value="HATPASE"/>
</dbReference>
<feature type="region of interest" description="Disordered" evidence="19">
    <location>
        <begin position="644"/>
        <end position="672"/>
    </location>
</feature>
<dbReference type="RefSeq" id="XP_022400294.1">
    <property type="nucleotide sequence ID" value="XM_022549102.1"/>
</dbReference>
<dbReference type="InterPro" id="IPR001757">
    <property type="entry name" value="P_typ_ATPase"/>
</dbReference>
<comment type="caution">
    <text evidence="18">Lacks conserved residue(s) required for the propagation of feature annotation.</text>
</comment>
<proteinExistence type="inferred from homology"/>
<dbReference type="InterPro" id="IPR008250">
    <property type="entry name" value="ATPase_P-typ_transduc_dom_A_sf"/>
</dbReference>
<evidence type="ECO:0000256" key="3">
    <source>
        <dbReference type="ARBA" id="ARBA00022554"/>
    </source>
</evidence>
<evidence type="ECO:0000256" key="8">
    <source>
        <dbReference type="ARBA" id="ARBA00022837"/>
    </source>
</evidence>
<evidence type="ECO:0000256" key="18">
    <source>
        <dbReference type="RuleBase" id="RU361146"/>
    </source>
</evidence>
<feature type="region of interest" description="Disordered" evidence="19">
    <location>
        <begin position="257"/>
        <end position="291"/>
    </location>
</feature>
<keyword evidence="11" id="KW-1278">Translocase</keyword>
<reference evidence="22" key="1">
    <citation type="journal article" date="2017" name="Genome Biol.">
        <title>Comparative genomics reveals high biological diversity and specific adaptations in the industrially and medically important fungal genus Aspergillus.</title>
        <authorList>
            <person name="de Vries R.P."/>
            <person name="Riley R."/>
            <person name="Wiebenga A."/>
            <person name="Aguilar-Osorio G."/>
            <person name="Amillis S."/>
            <person name="Uchima C.A."/>
            <person name="Anderluh G."/>
            <person name="Asadollahi M."/>
            <person name="Askin M."/>
            <person name="Barry K."/>
            <person name="Battaglia E."/>
            <person name="Bayram O."/>
            <person name="Benocci T."/>
            <person name="Braus-Stromeyer S.A."/>
            <person name="Caldana C."/>
            <person name="Canovas D."/>
            <person name="Cerqueira G.C."/>
            <person name="Chen F."/>
            <person name="Chen W."/>
            <person name="Choi C."/>
            <person name="Clum A."/>
            <person name="Dos Santos R.A."/>
            <person name="Damasio A.R."/>
            <person name="Diallinas G."/>
            <person name="Emri T."/>
            <person name="Fekete E."/>
            <person name="Flipphi M."/>
            <person name="Freyberg S."/>
            <person name="Gallo A."/>
            <person name="Gournas C."/>
            <person name="Habgood R."/>
            <person name="Hainaut M."/>
            <person name="Harispe M.L."/>
            <person name="Henrissat B."/>
            <person name="Hilden K.S."/>
            <person name="Hope R."/>
            <person name="Hossain A."/>
            <person name="Karabika E."/>
            <person name="Karaffa L."/>
            <person name="Karanyi Z."/>
            <person name="Krasevec N."/>
            <person name="Kuo A."/>
            <person name="Kusch H."/>
            <person name="LaButti K."/>
            <person name="Lagendijk E.L."/>
            <person name="Lapidus A."/>
            <person name="Levasseur A."/>
            <person name="Lindquist E."/>
            <person name="Lipzen A."/>
            <person name="Logrieco A.F."/>
            <person name="MacCabe A."/>
            <person name="Maekelae M.R."/>
            <person name="Malavazi I."/>
            <person name="Melin P."/>
            <person name="Meyer V."/>
            <person name="Mielnichuk N."/>
            <person name="Miskei M."/>
            <person name="Molnar A.P."/>
            <person name="Mule G."/>
            <person name="Ngan C.Y."/>
            <person name="Orejas M."/>
            <person name="Orosz E."/>
            <person name="Ouedraogo J.P."/>
            <person name="Overkamp K.M."/>
            <person name="Park H.-S."/>
            <person name="Perrone G."/>
            <person name="Piumi F."/>
            <person name="Punt P.J."/>
            <person name="Ram A.F."/>
            <person name="Ramon A."/>
            <person name="Rauscher S."/>
            <person name="Record E."/>
            <person name="Riano-Pachon D.M."/>
            <person name="Robert V."/>
            <person name="Roehrig J."/>
            <person name="Ruller R."/>
            <person name="Salamov A."/>
            <person name="Salih N.S."/>
            <person name="Samson R.A."/>
            <person name="Sandor E."/>
            <person name="Sanguinetti M."/>
            <person name="Schuetze T."/>
            <person name="Sepcic K."/>
            <person name="Shelest E."/>
            <person name="Sherlock G."/>
            <person name="Sophianopoulou V."/>
            <person name="Squina F.M."/>
            <person name="Sun H."/>
            <person name="Susca A."/>
            <person name="Todd R.B."/>
            <person name="Tsang A."/>
            <person name="Unkles S.E."/>
            <person name="van de Wiele N."/>
            <person name="van Rossen-Uffink D."/>
            <person name="Oliveira J.V."/>
            <person name="Vesth T.C."/>
            <person name="Visser J."/>
            <person name="Yu J.-H."/>
            <person name="Zhou M."/>
            <person name="Andersen M.R."/>
            <person name="Archer D.B."/>
            <person name="Baker S.E."/>
            <person name="Benoit I."/>
            <person name="Brakhage A.A."/>
            <person name="Braus G.H."/>
            <person name="Fischer R."/>
            <person name="Frisvad J.C."/>
            <person name="Goldman G.H."/>
            <person name="Houbraken J."/>
            <person name="Oakley B."/>
            <person name="Pocsi I."/>
            <person name="Scazzocchio C."/>
            <person name="Seiboth B."/>
            <person name="vanKuyk P.A."/>
            <person name="Wortman J."/>
            <person name="Dyer P.S."/>
            <person name="Grigoriev I.V."/>
        </authorList>
    </citation>
    <scope>NUCLEOTIDE SEQUENCE [LARGE SCALE GENOMIC DNA]</scope>
    <source>
        <strain evidence="22">CBS 516.65</strain>
    </source>
</reference>
<comment type="subcellular location">
    <subcellularLocation>
        <location evidence="18">Membrane</location>
        <topology evidence="18">Multi-pass membrane protein</topology>
    </subcellularLocation>
    <subcellularLocation>
        <location evidence="1">Vacuole membrane</location>
        <topology evidence="1">Multi-pass membrane protein</topology>
    </subcellularLocation>
</comment>
<evidence type="ECO:0000256" key="13">
    <source>
        <dbReference type="ARBA" id="ARBA00023065"/>
    </source>
</evidence>
<dbReference type="NCBIfam" id="TIGR01494">
    <property type="entry name" value="ATPase_P-type"/>
    <property type="match status" value="2"/>
</dbReference>
<evidence type="ECO:0000256" key="1">
    <source>
        <dbReference type="ARBA" id="ARBA00004128"/>
    </source>
</evidence>
<dbReference type="SUPFAM" id="SSF81660">
    <property type="entry name" value="Metal cation-transporting ATPase, ATP-binding domain N"/>
    <property type="match status" value="1"/>
</dbReference>
<comment type="function">
    <text evidence="18">Catalyzes the hydrolysis of ATP coupled with the transport of calcium.</text>
</comment>
<feature type="region of interest" description="Disordered" evidence="19">
    <location>
        <begin position="1354"/>
        <end position="1441"/>
    </location>
</feature>
<dbReference type="InterPro" id="IPR018303">
    <property type="entry name" value="ATPase_P-typ_P_site"/>
</dbReference>
<feature type="domain" description="Cation-transporting P-type ATPase N-terminal" evidence="20">
    <location>
        <begin position="267"/>
        <end position="334"/>
    </location>
</feature>
<feature type="transmembrane region" description="Helical" evidence="18">
    <location>
        <begin position="318"/>
        <end position="338"/>
    </location>
</feature>
<feature type="region of interest" description="Disordered" evidence="19">
    <location>
        <begin position="1274"/>
        <end position="1341"/>
    </location>
</feature>
<accession>A0A1L9VI45</accession>
<feature type="compositionally biased region" description="Basic and acidic residues" evidence="19">
    <location>
        <begin position="12"/>
        <end position="25"/>
    </location>
</feature>
<keyword evidence="7 18" id="KW-0547">Nucleotide-binding</keyword>
<feature type="compositionally biased region" description="Basic residues" evidence="19">
    <location>
        <begin position="1432"/>
        <end position="1441"/>
    </location>
</feature>
<keyword evidence="22" id="KW-1185">Reference proteome</keyword>
<feature type="compositionally biased region" description="Low complexity" evidence="19">
    <location>
        <begin position="1332"/>
        <end position="1341"/>
    </location>
</feature>
<keyword evidence="6" id="KW-0479">Metal-binding</keyword>
<dbReference type="SMART" id="SM00831">
    <property type="entry name" value="Cation_ATPase_N"/>
    <property type="match status" value="1"/>
</dbReference>
<feature type="compositionally biased region" description="Low complexity" evidence="19">
    <location>
        <begin position="1282"/>
        <end position="1292"/>
    </location>
</feature>
<dbReference type="EMBL" id="KV878899">
    <property type="protein sequence ID" value="OJJ83596.1"/>
    <property type="molecule type" value="Genomic_DNA"/>
</dbReference>
<feature type="compositionally biased region" description="Polar residues" evidence="19">
    <location>
        <begin position="1401"/>
        <end position="1412"/>
    </location>
</feature>
<dbReference type="GO" id="GO:0006874">
    <property type="term" value="P:intracellular calcium ion homeostasis"/>
    <property type="evidence" value="ECO:0007669"/>
    <property type="project" value="UniProtKB-ARBA"/>
</dbReference>
<evidence type="ECO:0000256" key="11">
    <source>
        <dbReference type="ARBA" id="ARBA00022967"/>
    </source>
</evidence>
<feature type="compositionally biased region" description="Polar residues" evidence="19">
    <location>
        <begin position="100"/>
        <end position="121"/>
    </location>
</feature>
<keyword evidence="10" id="KW-0460">Magnesium</keyword>
<feature type="transmembrane region" description="Helical" evidence="18">
    <location>
        <begin position="1084"/>
        <end position="1107"/>
    </location>
</feature>
<dbReference type="InterPro" id="IPR023214">
    <property type="entry name" value="HAD_sf"/>
</dbReference>
<dbReference type="InterPro" id="IPR006068">
    <property type="entry name" value="ATPase_P-typ_cation-transptr_C"/>
</dbReference>
<dbReference type="Gene3D" id="1.20.1110.10">
    <property type="entry name" value="Calcium-transporting ATPase, transmembrane domain"/>
    <property type="match status" value="1"/>
</dbReference>
<keyword evidence="8 18" id="KW-0106">Calcium</keyword>
<dbReference type="Gene3D" id="3.40.50.1000">
    <property type="entry name" value="HAD superfamily/HAD-like"/>
    <property type="match status" value="1"/>
</dbReference>
<dbReference type="OrthoDB" id="3352408at2759"/>
<dbReference type="InterPro" id="IPR023299">
    <property type="entry name" value="ATPase_P-typ_cyto_dom_N"/>
</dbReference>
<feature type="compositionally biased region" description="Low complexity" evidence="19">
    <location>
        <begin position="1304"/>
        <end position="1314"/>
    </location>
</feature>
<evidence type="ECO:0000256" key="2">
    <source>
        <dbReference type="ARBA" id="ARBA00022448"/>
    </source>
</evidence>
<dbReference type="PANTHER" id="PTHR24093:SF369">
    <property type="entry name" value="CALCIUM-TRANSPORTING ATPASE"/>
    <property type="match status" value="1"/>
</dbReference>
<dbReference type="GO" id="GO:0005886">
    <property type="term" value="C:plasma membrane"/>
    <property type="evidence" value="ECO:0007669"/>
    <property type="project" value="TreeGrafter"/>
</dbReference>
<dbReference type="InterPro" id="IPR036412">
    <property type="entry name" value="HAD-like_sf"/>
</dbReference>
<dbReference type="InterPro" id="IPR023298">
    <property type="entry name" value="ATPase_P-typ_TM_dom_sf"/>
</dbReference>
<dbReference type="Pfam" id="PF00690">
    <property type="entry name" value="Cation_ATPase_N"/>
    <property type="match status" value="1"/>
</dbReference>
<feature type="transmembrane region" description="Helical" evidence="18">
    <location>
        <begin position="1042"/>
        <end position="1064"/>
    </location>
</feature>
<feature type="compositionally biased region" description="Polar residues" evidence="19">
    <location>
        <begin position="655"/>
        <end position="672"/>
    </location>
</feature>
<comment type="catalytic activity">
    <reaction evidence="16 18">
        <text>Ca(2+)(in) + ATP + H2O = Ca(2+)(out) + ADP + phosphate + H(+)</text>
        <dbReference type="Rhea" id="RHEA:18105"/>
        <dbReference type="ChEBI" id="CHEBI:15377"/>
        <dbReference type="ChEBI" id="CHEBI:15378"/>
        <dbReference type="ChEBI" id="CHEBI:29108"/>
        <dbReference type="ChEBI" id="CHEBI:30616"/>
        <dbReference type="ChEBI" id="CHEBI:43474"/>
        <dbReference type="ChEBI" id="CHEBI:456216"/>
        <dbReference type="EC" id="7.2.2.10"/>
    </reaction>
</comment>
<evidence type="ECO:0000256" key="9">
    <source>
        <dbReference type="ARBA" id="ARBA00022840"/>
    </source>
</evidence>
<keyword evidence="2 18" id="KW-0813">Transport</keyword>
<dbReference type="GO" id="GO:0005388">
    <property type="term" value="F:P-type calcium transporter activity"/>
    <property type="evidence" value="ECO:0007669"/>
    <property type="project" value="UniProtKB-EC"/>
</dbReference>
<dbReference type="SFLD" id="SFLDF00027">
    <property type="entry name" value="p-type_atpase"/>
    <property type="match status" value="1"/>
</dbReference>
<keyword evidence="13 18" id="KW-0406">Ion transport</keyword>
<evidence type="ECO:0000256" key="6">
    <source>
        <dbReference type="ARBA" id="ARBA00022723"/>
    </source>
</evidence>
<evidence type="ECO:0000256" key="12">
    <source>
        <dbReference type="ARBA" id="ARBA00022989"/>
    </source>
</evidence>
<evidence type="ECO:0000313" key="22">
    <source>
        <dbReference type="Proteomes" id="UP000184300"/>
    </source>
</evidence>
<dbReference type="Gene3D" id="2.70.150.10">
    <property type="entry name" value="Calcium-transporting ATPase, cytoplasmic transduction domain A"/>
    <property type="match status" value="1"/>
</dbReference>
<dbReference type="SUPFAM" id="SSF81665">
    <property type="entry name" value="Calcium ATPase, transmembrane domain M"/>
    <property type="match status" value="1"/>
</dbReference>
<dbReference type="CDD" id="cd02081">
    <property type="entry name" value="P-type_ATPase_Ca_PMCA-like"/>
    <property type="match status" value="1"/>
</dbReference>
<dbReference type="STRING" id="1160497.A0A1L9VI45"/>
<evidence type="ECO:0000256" key="10">
    <source>
        <dbReference type="ARBA" id="ARBA00022842"/>
    </source>
</evidence>
<evidence type="ECO:0000313" key="21">
    <source>
        <dbReference type="EMBL" id="OJJ83596.1"/>
    </source>
</evidence>
<dbReference type="NCBIfam" id="TIGR01517">
    <property type="entry name" value="ATPase-IIB_Ca"/>
    <property type="match status" value="1"/>
</dbReference>
<dbReference type="InterPro" id="IPR044492">
    <property type="entry name" value="P_typ_ATPase_HD_dom"/>
</dbReference>
<dbReference type="GO" id="GO:0005524">
    <property type="term" value="F:ATP binding"/>
    <property type="evidence" value="ECO:0007669"/>
    <property type="project" value="UniProtKB-KW"/>
</dbReference>
<evidence type="ECO:0000256" key="17">
    <source>
        <dbReference type="ARBA" id="ARBA00059328"/>
    </source>
</evidence>
<dbReference type="PRINTS" id="PR00119">
    <property type="entry name" value="CATATPASE"/>
</dbReference>
<feature type="compositionally biased region" description="Low complexity" evidence="19">
    <location>
        <begin position="73"/>
        <end position="84"/>
    </location>
</feature>
<feature type="compositionally biased region" description="Basic and acidic residues" evidence="19">
    <location>
        <begin position="163"/>
        <end position="185"/>
    </location>
</feature>
<comment type="similarity">
    <text evidence="15 18">Belongs to the cation transport ATPase (P-type) (TC 3.A.3) family.</text>
</comment>
<dbReference type="SFLD" id="SFLDS00003">
    <property type="entry name" value="Haloacid_Dehalogenase"/>
    <property type="match status" value="1"/>
</dbReference>
<evidence type="ECO:0000256" key="7">
    <source>
        <dbReference type="ARBA" id="ARBA00022741"/>
    </source>
</evidence>
<dbReference type="FunFam" id="3.40.1110.10:FF:000031">
    <property type="entry name" value="Calcium-transporting ATPase"/>
    <property type="match status" value="1"/>
</dbReference>